<dbReference type="Proteomes" id="UP000276133">
    <property type="component" value="Unassembled WGS sequence"/>
</dbReference>
<dbReference type="Pfam" id="PF05699">
    <property type="entry name" value="Dimer_Tnp_hAT"/>
    <property type="match status" value="1"/>
</dbReference>
<evidence type="ECO:0000256" key="1">
    <source>
        <dbReference type="ARBA" id="ARBA00004123"/>
    </source>
</evidence>
<sequence length="890" mass="104445">MYLKKIHGVNRVYLQSYLDEFTWRHNNNLTRNGAFEAIFDQLAKVFPVGGYFTQFTYKYEENVDIEFYENSQEDELEGYKVLEDGCIDDFVYEPKDSYNLENIINEMQGLNIVKTNQLVNHVDVDVNVDESDDISVGADKGVYADDFETNLNYHVKRLSELDLTNFKCVINTIIGQLKDNIYEYYKFSNDLTIDQRKIIYNLCEENEIFFEKRGTRYKIIYISTRQFKITRSGLSFNLQNLSKPELPRNEHCDKVYKAKLGVSGNLKKHLEKRHKNLDNWLKSYLKHINRNSRKWNLDNNLFDLAKYILTSSTAMKELDNPYLRKILNFEIPSQQTFKSNILPELLQNINKSFEEMLNEAKSNCLITDLWSNRSNEQYLALAVSMVKNDHSKKIRIIGMTPTNGSSNAESIKVCIERFINAFNFNKRRIIGICCDQGSSLLRLFRQNQNDLFDDHIFFPQNDNFSRNYSVRNKNQEFELIYAFSQIDREIQEVADDEVIFFEEVHVEEDDEEIENNDVELNISSFTDQLLNSDDIPNSNYLDETESDQINFLNIEIGTNPIRYSCAAHKINLAVRSSIKSCRLLSKMLSRLSIRRSNINSLDFINKKCKLRCENGTRWSSSYLMLESFYNAYEKDSFWSVTRNLRSLIGLFTFEDVHFESFYCIIPSVCIILNESLTVTNERGERKKLIEELNKAIRTRFDFEINSKIYLAAALLNISKLELWYTEEYGLEYRTRAKASFKETVAFFLNDFFESPEDLSRTTNQQRVRIYQNSDNRVLKGYVKSRPYQTPADSTRINKLNQIRVECDSYLDFIEDGRNIQKSTQAFWNELSYKFPNLSIVSRKVFSIPASSAFIERFFSICGLACDKRSMNMNPETLIEKVLMRVNIDLL</sequence>
<keyword evidence="2" id="KW-0479">Metal-binding</keyword>
<organism evidence="7 8">
    <name type="scientific">Brachionus plicatilis</name>
    <name type="common">Marine rotifer</name>
    <name type="synonym">Brachionus muelleri</name>
    <dbReference type="NCBI Taxonomy" id="10195"/>
    <lineage>
        <taxon>Eukaryota</taxon>
        <taxon>Metazoa</taxon>
        <taxon>Spiralia</taxon>
        <taxon>Gnathifera</taxon>
        <taxon>Rotifera</taxon>
        <taxon>Eurotatoria</taxon>
        <taxon>Monogononta</taxon>
        <taxon>Pseudotrocha</taxon>
        <taxon>Ploima</taxon>
        <taxon>Brachionidae</taxon>
        <taxon>Brachionus</taxon>
    </lineage>
</organism>
<dbReference type="OrthoDB" id="2389127at2759"/>
<dbReference type="EMBL" id="REGN01000515">
    <property type="protein sequence ID" value="RNA41344.1"/>
    <property type="molecule type" value="Genomic_DNA"/>
</dbReference>
<name>A0A3M7SZZ6_BRAPC</name>
<gene>
    <name evidence="7" type="ORF">BpHYR1_050424</name>
</gene>
<evidence type="ECO:0000256" key="3">
    <source>
        <dbReference type="ARBA" id="ARBA00022771"/>
    </source>
</evidence>
<keyword evidence="5" id="KW-0539">Nucleus</keyword>
<dbReference type="AlphaFoldDB" id="A0A3M7SZZ6"/>
<keyword evidence="8" id="KW-1185">Reference proteome</keyword>
<dbReference type="InterPro" id="IPR008906">
    <property type="entry name" value="HATC_C_dom"/>
</dbReference>
<dbReference type="GO" id="GO:0008270">
    <property type="term" value="F:zinc ion binding"/>
    <property type="evidence" value="ECO:0007669"/>
    <property type="project" value="UniProtKB-KW"/>
</dbReference>
<evidence type="ECO:0000313" key="7">
    <source>
        <dbReference type="EMBL" id="RNA41344.1"/>
    </source>
</evidence>
<evidence type="ECO:0000256" key="2">
    <source>
        <dbReference type="ARBA" id="ARBA00022723"/>
    </source>
</evidence>
<dbReference type="GO" id="GO:0046983">
    <property type="term" value="F:protein dimerization activity"/>
    <property type="evidence" value="ECO:0007669"/>
    <property type="project" value="InterPro"/>
</dbReference>
<keyword evidence="3" id="KW-0863">Zinc-finger</keyword>
<protein>
    <recommendedName>
        <fullName evidence="6">HAT C-terminal dimerisation domain-containing protein</fullName>
    </recommendedName>
</protein>
<evidence type="ECO:0000256" key="4">
    <source>
        <dbReference type="ARBA" id="ARBA00022833"/>
    </source>
</evidence>
<evidence type="ECO:0000259" key="6">
    <source>
        <dbReference type="Pfam" id="PF05699"/>
    </source>
</evidence>
<evidence type="ECO:0000313" key="8">
    <source>
        <dbReference type="Proteomes" id="UP000276133"/>
    </source>
</evidence>
<comment type="subcellular location">
    <subcellularLocation>
        <location evidence="1">Nucleus</location>
    </subcellularLocation>
</comment>
<dbReference type="InterPro" id="IPR052035">
    <property type="entry name" value="ZnF_BED_domain_contain"/>
</dbReference>
<feature type="domain" description="HAT C-terminal dimerisation" evidence="6">
    <location>
        <begin position="822"/>
        <end position="877"/>
    </location>
</feature>
<reference evidence="7 8" key="1">
    <citation type="journal article" date="2018" name="Sci. Rep.">
        <title>Genomic signatures of local adaptation to the degree of environmental predictability in rotifers.</title>
        <authorList>
            <person name="Franch-Gras L."/>
            <person name="Hahn C."/>
            <person name="Garcia-Roger E.M."/>
            <person name="Carmona M.J."/>
            <person name="Serra M."/>
            <person name="Gomez A."/>
        </authorList>
    </citation>
    <scope>NUCLEOTIDE SEQUENCE [LARGE SCALE GENOMIC DNA]</scope>
    <source>
        <strain evidence="7">HYR1</strain>
    </source>
</reference>
<dbReference type="PANTHER" id="PTHR46481:SF10">
    <property type="entry name" value="ZINC FINGER BED DOMAIN-CONTAINING PROTEIN 39"/>
    <property type="match status" value="1"/>
</dbReference>
<dbReference type="PANTHER" id="PTHR46481">
    <property type="entry name" value="ZINC FINGER BED DOMAIN-CONTAINING PROTEIN 4"/>
    <property type="match status" value="1"/>
</dbReference>
<dbReference type="InterPro" id="IPR012337">
    <property type="entry name" value="RNaseH-like_sf"/>
</dbReference>
<evidence type="ECO:0000256" key="5">
    <source>
        <dbReference type="ARBA" id="ARBA00023242"/>
    </source>
</evidence>
<dbReference type="GO" id="GO:0005634">
    <property type="term" value="C:nucleus"/>
    <property type="evidence" value="ECO:0007669"/>
    <property type="project" value="UniProtKB-SubCell"/>
</dbReference>
<accession>A0A3M7SZZ6</accession>
<comment type="caution">
    <text evidence="7">The sequence shown here is derived from an EMBL/GenBank/DDBJ whole genome shotgun (WGS) entry which is preliminary data.</text>
</comment>
<dbReference type="SUPFAM" id="SSF53098">
    <property type="entry name" value="Ribonuclease H-like"/>
    <property type="match status" value="1"/>
</dbReference>
<keyword evidence="4" id="KW-0862">Zinc</keyword>
<proteinExistence type="predicted"/>